<feature type="transmembrane region" description="Helical" evidence="1">
    <location>
        <begin position="41"/>
        <end position="61"/>
    </location>
</feature>
<keyword evidence="1" id="KW-1133">Transmembrane helix</keyword>
<feature type="transmembrane region" description="Helical" evidence="1">
    <location>
        <begin position="67"/>
        <end position="88"/>
    </location>
</feature>
<gene>
    <name evidence="2" type="ORF">ACFQDL_13555</name>
</gene>
<name>A0ABW2A0S7_9GAMM</name>
<evidence type="ECO:0000313" key="3">
    <source>
        <dbReference type="Proteomes" id="UP001596422"/>
    </source>
</evidence>
<dbReference type="EMBL" id="JBHSWE010000001">
    <property type="protein sequence ID" value="MFC6670974.1"/>
    <property type="molecule type" value="Genomic_DNA"/>
</dbReference>
<evidence type="ECO:0000313" key="2">
    <source>
        <dbReference type="EMBL" id="MFC6670974.1"/>
    </source>
</evidence>
<accession>A0ABW2A0S7</accession>
<dbReference type="PANTHER" id="PTHR39594">
    <property type="entry name" value="PROTEIN YCHQ"/>
    <property type="match status" value="1"/>
</dbReference>
<proteinExistence type="predicted"/>
<reference evidence="3" key="1">
    <citation type="journal article" date="2019" name="Int. J. Syst. Evol. Microbiol.">
        <title>The Global Catalogue of Microorganisms (GCM) 10K type strain sequencing project: providing services to taxonomists for standard genome sequencing and annotation.</title>
        <authorList>
            <consortium name="The Broad Institute Genomics Platform"/>
            <consortium name="The Broad Institute Genome Sequencing Center for Infectious Disease"/>
            <person name="Wu L."/>
            <person name="Ma J."/>
        </authorList>
    </citation>
    <scope>NUCLEOTIDE SEQUENCE [LARGE SCALE GENOMIC DNA]</scope>
    <source>
        <strain evidence="3">NBRC 111756</strain>
    </source>
</reference>
<feature type="transmembrane region" description="Helical" evidence="1">
    <location>
        <begin position="100"/>
        <end position="117"/>
    </location>
</feature>
<keyword evidence="3" id="KW-1185">Reference proteome</keyword>
<dbReference type="Pfam" id="PF04247">
    <property type="entry name" value="SirB"/>
    <property type="match status" value="1"/>
</dbReference>
<keyword evidence="1" id="KW-0472">Membrane</keyword>
<organism evidence="2 3">
    <name type="scientific">Marinobacterium aestuariivivens</name>
    <dbReference type="NCBI Taxonomy" id="1698799"/>
    <lineage>
        <taxon>Bacteria</taxon>
        <taxon>Pseudomonadati</taxon>
        <taxon>Pseudomonadota</taxon>
        <taxon>Gammaproteobacteria</taxon>
        <taxon>Oceanospirillales</taxon>
        <taxon>Oceanospirillaceae</taxon>
        <taxon>Marinobacterium</taxon>
    </lineage>
</organism>
<feature type="transmembrane region" description="Helical" evidence="1">
    <location>
        <begin position="12"/>
        <end position="29"/>
    </location>
</feature>
<dbReference type="InterPro" id="IPR007360">
    <property type="entry name" value="SirB"/>
</dbReference>
<keyword evidence="1" id="KW-0812">Transmembrane</keyword>
<protein>
    <submittedName>
        <fullName evidence="2">SirB2 family protein</fullName>
    </submittedName>
</protein>
<dbReference type="PANTHER" id="PTHR39594:SF1">
    <property type="entry name" value="PROTEIN YCHQ"/>
    <property type="match status" value="1"/>
</dbReference>
<dbReference type="RefSeq" id="WP_379909474.1">
    <property type="nucleotide sequence ID" value="NZ_JBHSWE010000001.1"/>
</dbReference>
<dbReference type="Proteomes" id="UP001596422">
    <property type="component" value="Unassembled WGS sequence"/>
</dbReference>
<evidence type="ECO:0000256" key="1">
    <source>
        <dbReference type="SAM" id="Phobius"/>
    </source>
</evidence>
<comment type="caution">
    <text evidence="2">The sequence shown here is derived from an EMBL/GenBank/DDBJ whole genome shotgun (WGS) entry which is preliminary data.</text>
</comment>
<sequence length="214" mass="24234">MYMALKHLHLTAVTLSICLFMLRGYWMLLGSRLLNRRWVRIVPHLIDTVLLLSAVGLMLLLRQYPFVNGWLTAKLLALVAYIVLGMIALKRGRSKGTRTLAFFGALATVGYIAWVAIRHDPTPGVRLHLPPESDRHVGWNECRRPEFHREYQPALCSSLWFPYVLTPPVEFASLIATLRSGEPRCTQSVRTARSDGGSHRPVHCARGAGGYRRY</sequence>